<evidence type="ECO:0000256" key="14">
    <source>
        <dbReference type="SAM" id="MobiDB-lite"/>
    </source>
</evidence>
<dbReference type="InterPro" id="IPR011276">
    <property type="entry name" value="TonB_haem/Hb_rcpt"/>
</dbReference>
<feature type="domain" description="TonB-dependent receptor-like beta-barrel" evidence="16">
    <location>
        <begin position="262"/>
        <end position="720"/>
    </location>
</feature>
<evidence type="ECO:0000256" key="13">
    <source>
        <dbReference type="RuleBase" id="RU003357"/>
    </source>
</evidence>
<dbReference type="GO" id="GO:0015232">
    <property type="term" value="F:heme transmembrane transporter activity"/>
    <property type="evidence" value="ECO:0007669"/>
    <property type="project" value="InterPro"/>
</dbReference>
<dbReference type="InterPro" id="IPR039426">
    <property type="entry name" value="TonB-dep_rcpt-like"/>
</dbReference>
<keyword evidence="4 11" id="KW-1134">Transmembrane beta strand</keyword>
<evidence type="ECO:0000259" key="17">
    <source>
        <dbReference type="Pfam" id="PF07715"/>
    </source>
</evidence>
<sequence length="758" mass="82077">MLRRLQLSLLACSALSVAALAVQASAQEAASGETATVLPRVAIKGERVTAPKGSATDTPLATETTARELADKQITNLEDLGRVAEPGVNVNKTTGSVNIRGLEGNRVLSTIDGIPVPYFNDPTRSATGGVDTFSFSSLSAVDVMRGADSSRAGAGALGGVIAYRTLEPEDLIGEGRDWGALAKTTYDSSDRSWEGSAAIAKRIENTSILFQGSYRKGHERKTAGDVGGYSTTRTEANPSDYDQHNLLFKLRQQLEGGHTIGLTAERYRKDRDTDMKTSQSTTGNYRPGDYIGHKDNERDRVSLDYKFESESDDSLFDNAWASLYFMRTRTADGYTGYRTTSVIGPIGRVNDNEERTFGLIGAAQREAEIGGFNNRFTFGFDLATSTIEQYSSGYDNCGPKPSSGSYTGALAACNNLHTNQADTPKVDSQRIGLYVDDEIALGGSGVRLTPGVRFDWVKHDPKMTDAFASNASNPSLPDGFEDAGLSPKLRLAYDVAPQAELFAQWSMAFRAPTAGELYSSFGAPGTYLRLGNADLESETSNGVEVGANLGDEAFGGRVNLFYNRYRNFIDVRSLSAAEATAMGYSLASYPQGGITQYRNIARAEIYGVELSAHRTFDNGIRFGGGLVASLGKNLDNDKYLKSVAPVKAVASIGYDTEHWGVGLDFTAVAASRNQNDVDISTVAGQTSYFRTPGYGLTDLVAWWEPEQVKGLRINAGIYNLFDKKYYDYTTVRDNAASQARAFYSEPGRSFKISLTQRF</sequence>
<keyword evidence="3 11" id="KW-0813">Transport</keyword>
<evidence type="ECO:0000256" key="1">
    <source>
        <dbReference type="ARBA" id="ARBA00004571"/>
    </source>
</evidence>
<comment type="subcellular location">
    <subcellularLocation>
        <location evidence="1 11">Cell outer membrane</location>
        <topology evidence="1 11">Multi-pass membrane protein</topology>
    </subcellularLocation>
</comment>
<dbReference type="RefSeq" id="WP_143124479.1">
    <property type="nucleotide sequence ID" value="NZ_VJMG01000016.1"/>
</dbReference>
<dbReference type="PANTHER" id="PTHR30069">
    <property type="entry name" value="TONB-DEPENDENT OUTER MEMBRANE RECEPTOR"/>
    <property type="match status" value="1"/>
</dbReference>
<gene>
    <name evidence="18" type="ORF">FNA46_07400</name>
</gene>
<name>A0A549TDJ7_9HYPH</name>
<dbReference type="InterPro" id="IPR010949">
    <property type="entry name" value="TonB_Hb/transfer/lactofer_rcpt"/>
</dbReference>
<dbReference type="InterPro" id="IPR000531">
    <property type="entry name" value="Beta-barrel_TonB"/>
</dbReference>
<dbReference type="GO" id="GO:0009279">
    <property type="term" value="C:cell outer membrane"/>
    <property type="evidence" value="ECO:0007669"/>
    <property type="project" value="UniProtKB-SubCell"/>
</dbReference>
<evidence type="ECO:0000256" key="12">
    <source>
        <dbReference type="PROSITE-ProRule" id="PRU10144"/>
    </source>
</evidence>
<proteinExistence type="inferred from homology"/>
<dbReference type="EMBL" id="VJMG01000016">
    <property type="protein sequence ID" value="TRL40086.1"/>
    <property type="molecule type" value="Genomic_DNA"/>
</dbReference>
<evidence type="ECO:0000256" key="8">
    <source>
        <dbReference type="ARBA" id="ARBA00023136"/>
    </source>
</evidence>
<evidence type="ECO:0000256" key="3">
    <source>
        <dbReference type="ARBA" id="ARBA00022448"/>
    </source>
</evidence>
<protein>
    <submittedName>
        <fullName evidence="18">TonB-dependent hemoglobin/transferrin/lactoferrin family receptor</fullName>
    </submittedName>
</protein>
<dbReference type="Pfam" id="PF07715">
    <property type="entry name" value="Plug"/>
    <property type="match status" value="1"/>
</dbReference>
<keyword evidence="7 13" id="KW-0798">TonB box</keyword>
<evidence type="ECO:0000256" key="15">
    <source>
        <dbReference type="SAM" id="SignalP"/>
    </source>
</evidence>
<feature type="short sequence motif" description="TonB C-terminal box" evidence="12">
    <location>
        <begin position="741"/>
        <end position="758"/>
    </location>
</feature>
<dbReference type="InterPro" id="IPR012910">
    <property type="entry name" value="Plug_dom"/>
</dbReference>
<feature type="domain" description="TonB-dependent receptor plug" evidence="17">
    <location>
        <begin position="57"/>
        <end position="160"/>
    </location>
</feature>
<dbReference type="Gene3D" id="2.40.170.20">
    <property type="entry name" value="TonB-dependent receptor, beta-barrel domain"/>
    <property type="match status" value="1"/>
</dbReference>
<dbReference type="AlphaFoldDB" id="A0A549TDJ7"/>
<feature type="chain" id="PRO_5022118948" evidence="15">
    <location>
        <begin position="27"/>
        <end position="758"/>
    </location>
</feature>
<dbReference type="PROSITE" id="PS01156">
    <property type="entry name" value="TONB_DEPENDENT_REC_2"/>
    <property type="match status" value="1"/>
</dbReference>
<dbReference type="CDD" id="cd01347">
    <property type="entry name" value="ligand_gated_channel"/>
    <property type="match status" value="1"/>
</dbReference>
<dbReference type="Pfam" id="PF00593">
    <property type="entry name" value="TonB_dep_Rec_b-barrel"/>
    <property type="match status" value="1"/>
</dbReference>
<dbReference type="InterPro" id="IPR037066">
    <property type="entry name" value="Plug_dom_sf"/>
</dbReference>
<dbReference type="PANTHER" id="PTHR30069:SF29">
    <property type="entry name" value="HEMOGLOBIN AND HEMOGLOBIN-HAPTOGLOBIN-BINDING PROTEIN 1-RELATED"/>
    <property type="match status" value="1"/>
</dbReference>
<dbReference type="PROSITE" id="PS52016">
    <property type="entry name" value="TONB_DEPENDENT_REC_3"/>
    <property type="match status" value="1"/>
</dbReference>
<evidence type="ECO:0000256" key="7">
    <source>
        <dbReference type="ARBA" id="ARBA00023077"/>
    </source>
</evidence>
<dbReference type="InterPro" id="IPR010917">
    <property type="entry name" value="TonB_rcpt_CS"/>
</dbReference>
<evidence type="ECO:0000259" key="16">
    <source>
        <dbReference type="Pfam" id="PF00593"/>
    </source>
</evidence>
<evidence type="ECO:0000256" key="5">
    <source>
        <dbReference type="ARBA" id="ARBA00022692"/>
    </source>
</evidence>
<organism evidence="18 19">
    <name type="scientific">Rhizobium straminoryzae</name>
    <dbReference type="NCBI Taxonomy" id="1387186"/>
    <lineage>
        <taxon>Bacteria</taxon>
        <taxon>Pseudomonadati</taxon>
        <taxon>Pseudomonadota</taxon>
        <taxon>Alphaproteobacteria</taxon>
        <taxon>Hyphomicrobiales</taxon>
        <taxon>Rhizobiaceae</taxon>
        <taxon>Rhizobium/Agrobacterium group</taxon>
        <taxon>Rhizobium</taxon>
    </lineage>
</organism>
<dbReference type="SUPFAM" id="SSF56935">
    <property type="entry name" value="Porins"/>
    <property type="match status" value="1"/>
</dbReference>
<reference evidence="18 19" key="1">
    <citation type="submission" date="2019-07" db="EMBL/GenBank/DDBJ databases">
        <title>Ln-dependent methylotrophs.</title>
        <authorList>
            <person name="Tani A."/>
        </authorList>
    </citation>
    <scope>NUCLEOTIDE SEQUENCE [LARGE SCALE GENOMIC DNA]</scope>
    <source>
        <strain evidence="18 19">SM12</strain>
    </source>
</reference>
<evidence type="ECO:0000256" key="10">
    <source>
        <dbReference type="ARBA" id="ARBA00023237"/>
    </source>
</evidence>
<evidence type="ECO:0000313" key="18">
    <source>
        <dbReference type="EMBL" id="TRL40086.1"/>
    </source>
</evidence>
<evidence type="ECO:0000256" key="2">
    <source>
        <dbReference type="ARBA" id="ARBA00009810"/>
    </source>
</evidence>
<keyword evidence="9 18" id="KW-0675">Receptor</keyword>
<comment type="caution">
    <text evidence="18">The sequence shown here is derived from an EMBL/GenBank/DDBJ whole genome shotgun (WGS) entry which is preliminary data.</text>
</comment>
<feature type="signal peptide" evidence="15">
    <location>
        <begin position="1"/>
        <end position="26"/>
    </location>
</feature>
<keyword evidence="8 11" id="KW-0472">Membrane</keyword>
<dbReference type="Gene3D" id="2.170.130.10">
    <property type="entry name" value="TonB-dependent receptor, plug domain"/>
    <property type="match status" value="1"/>
</dbReference>
<feature type="region of interest" description="Disordered" evidence="14">
    <location>
        <begin position="220"/>
        <end position="240"/>
    </location>
</feature>
<evidence type="ECO:0000256" key="4">
    <source>
        <dbReference type="ARBA" id="ARBA00022452"/>
    </source>
</evidence>
<dbReference type="Proteomes" id="UP000316801">
    <property type="component" value="Unassembled WGS sequence"/>
</dbReference>
<evidence type="ECO:0000256" key="9">
    <source>
        <dbReference type="ARBA" id="ARBA00023170"/>
    </source>
</evidence>
<accession>A0A549TDJ7</accession>
<keyword evidence="6 15" id="KW-0732">Signal</keyword>
<dbReference type="NCBIfam" id="TIGR01785">
    <property type="entry name" value="TonB-hemin"/>
    <property type="match status" value="1"/>
</dbReference>
<keyword evidence="10 11" id="KW-0998">Cell outer membrane</keyword>
<dbReference type="GO" id="GO:0015344">
    <property type="term" value="F:siderophore uptake transmembrane transporter activity"/>
    <property type="evidence" value="ECO:0007669"/>
    <property type="project" value="TreeGrafter"/>
</dbReference>
<dbReference type="InterPro" id="IPR036942">
    <property type="entry name" value="Beta-barrel_TonB_sf"/>
</dbReference>
<evidence type="ECO:0000256" key="6">
    <source>
        <dbReference type="ARBA" id="ARBA00022729"/>
    </source>
</evidence>
<feature type="region of interest" description="Disordered" evidence="14">
    <location>
        <begin position="270"/>
        <end position="293"/>
    </location>
</feature>
<dbReference type="GO" id="GO:0044718">
    <property type="term" value="P:siderophore transmembrane transport"/>
    <property type="evidence" value="ECO:0007669"/>
    <property type="project" value="TreeGrafter"/>
</dbReference>
<evidence type="ECO:0000256" key="11">
    <source>
        <dbReference type="PROSITE-ProRule" id="PRU01360"/>
    </source>
</evidence>
<dbReference type="NCBIfam" id="TIGR01786">
    <property type="entry name" value="TonB-hemlactrns"/>
    <property type="match status" value="1"/>
</dbReference>
<keyword evidence="19" id="KW-1185">Reference proteome</keyword>
<comment type="similarity">
    <text evidence="2 11 13">Belongs to the TonB-dependent receptor family.</text>
</comment>
<keyword evidence="5 11" id="KW-0812">Transmembrane</keyword>
<evidence type="ECO:0000313" key="19">
    <source>
        <dbReference type="Proteomes" id="UP000316801"/>
    </source>
</evidence>